<feature type="domain" description="Mechanosensitive ion channel MscS" evidence="10">
    <location>
        <begin position="623"/>
        <end position="688"/>
    </location>
</feature>
<feature type="compositionally biased region" description="Low complexity" evidence="7">
    <location>
        <begin position="804"/>
        <end position="818"/>
    </location>
</feature>
<dbReference type="Gene3D" id="1.10.287.1260">
    <property type="match status" value="1"/>
</dbReference>
<dbReference type="InterPro" id="IPR011014">
    <property type="entry name" value="MscS_channel_TM-2"/>
</dbReference>
<dbReference type="Pfam" id="PF21082">
    <property type="entry name" value="MS_channel_3rd"/>
    <property type="match status" value="1"/>
</dbReference>
<evidence type="ECO:0000256" key="9">
    <source>
        <dbReference type="SAM" id="SignalP"/>
    </source>
</evidence>
<reference evidence="13" key="1">
    <citation type="submission" date="2023-07" db="EMBL/GenBank/DDBJ databases">
        <title>Genomic Encyclopedia of Type Strains, Phase IV (KMG-IV): sequencing the most valuable type-strain genomes for metagenomic binning, comparative biology and taxonomic classification.</title>
        <authorList>
            <person name="Goeker M."/>
        </authorList>
    </citation>
    <scope>NUCLEOTIDE SEQUENCE</scope>
    <source>
        <strain evidence="13">DSM 21202</strain>
    </source>
</reference>
<feature type="transmembrane region" description="Helical" evidence="8">
    <location>
        <begin position="521"/>
        <end position="543"/>
    </location>
</feature>
<keyword evidence="5 8" id="KW-1133">Transmembrane helix</keyword>
<keyword evidence="9" id="KW-0732">Signal</keyword>
<dbReference type="Proteomes" id="UP001229244">
    <property type="component" value="Unassembled WGS sequence"/>
</dbReference>
<feature type="region of interest" description="Disordered" evidence="7">
    <location>
        <begin position="442"/>
        <end position="469"/>
    </location>
</feature>
<evidence type="ECO:0000313" key="13">
    <source>
        <dbReference type="EMBL" id="MDQ0315337.1"/>
    </source>
</evidence>
<evidence type="ECO:0000256" key="7">
    <source>
        <dbReference type="SAM" id="MobiDB-lite"/>
    </source>
</evidence>
<feature type="domain" description="Mechanosensitive ion channel MscS C-terminal" evidence="11">
    <location>
        <begin position="694"/>
        <end position="781"/>
    </location>
</feature>
<comment type="caution">
    <text evidence="13">The sequence shown here is derived from an EMBL/GenBank/DDBJ whole genome shotgun (WGS) entry which is preliminary data.</text>
</comment>
<dbReference type="InterPro" id="IPR010920">
    <property type="entry name" value="LSM_dom_sf"/>
</dbReference>
<feature type="transmembrane region" description="Helical" evidence="8">
    <location>
        <begin position="360"/>
        <end position="381"/>
    </location>
</feature>
<dbReference type="RefSeq" id="WP_306885170.1">
    <property type="nucleotide sequence ID" value="NZ_JAUSUL010000002.1"/>
</dbReference>
<comment type="similarity">
    <text evidence="2">Belongs to the MscS (TC 1.A.23) family.</text>
</comment>
<dbReference type="GO" id="GO:0008381">
    <property type="term" value="F:mechanosensitive monoatomic ion channel activity"/>
    <property type="evidence" value="ECO:0007669"/>
    <property type="project" value="InterPro"/>
</dbReference>
<keyword evidence="6 8" id="KW-0472">Membrane</keyword>
<evidence type="ECO:0000256" key="1">
    <source>
        <dbReference type="ARBA" id="ARBA00004651"/>
    </source>
</evidence>
<evidence type="ECO:0000256" key="6">
    <source>
        <dbReference type="ARBA" id="ARBA00023136"/>
    </source>
</evidence>
<evidence type="ECO:0000259" key="11">
    <source>
        <dbReference type="Pfam" id="PF21082"/>
    </source>
</evidence>
<feature type="domain" description="Mechanosensitive ion channel transmembrane helices 2/3" evidence="12">
    <location>
        <begin position="585"/>
        <end position="622"/>
    </location>
</feature>
<evidence type="ECO:0000259" key="12">
    <source>
        <dbReference type="Pfam" id="PF21088"/>
    </source>
</evidence>
<comment type="subcellular location">
    <subcellularLocation>
        <location evidence="1">Cell membrane</location>
        <topology evidence="1">Multi-pass membrane protein</topology>
    </subcellularLocation>
</comment>
<feature type="transmembrane region" description="Helical" evidence="8">
    <location>
        <begin position="286"/>
        <end position="302"/>
    </location>
</feature>
<protein>
    <submittedName>
        <fullName evidence="13">Small-conductance mechanosensitive channel</fullName>
    </submittedName>
</protein>
<feature type="transmembrane region" description="Helical" evidence="8">
    <location>
        <begin position="154"/>
        <end position="175"/>
    </location>
</feature>
<organism evidence="13 14">
    <name type="scientific">Amorphus orientalis</name>
    <dbReference type="NCBI Taxonomy" id="649198"/>
    <lineage>
        <taxon>Bacteria</taxon>
        <taxon>Pseudomonadati</taxon>
        <taxon>Pseudomonadota</taxon>
        <taxon>Alphaproteobacteria</taxon>
        <taxon>Hyphomicrobiales</taxon>
        <taxon>Amorphaceae</taxon>
        <taxon>Amorphus</taxon>
    </lineage>
</organism>
<feature type="transmembrane region" description="Helical" evidence="8">
    <location>
        <begin position="238"/>
        <end position="258"/>
    </location>
</feature>
<dbReference type="EMBL" id="JAUSUL010000002">
    <property type="protein sequence ID" value="MDQ0315337.1"/>
    <property type="molecule type" value="Genomic_DNA"/>
</dbReference>
<feature type="chain" id="PRO_5042216565" evidence="9">
    <location>
        <begin position="31"/>
        <end position="826"/>
    </location>
</feature>
<accession>A0AAE3VNT1</accession>
<dbReference type="Gene3D" id="3.30.70.100">
    <property type="match status" value="1"/>
</dbReference>
<proteinExistence type="inferred from homology"/>
<dbReference type="InterPro" id="IPR011066">
    <property type="entry name" value="MscS_channel_C_sf"/>
</dbReference>
<name>A0AAE3VNT1_9HYPH</name>
<dbReference type="InterPro" id="IPR006685">
    <property type="entry name" value="MscS_channel_2nd"/>
</dbReference>
<dbReference type="AlphaFoldDB" id="A0AAE3VNT1"/>
<feature type="transmembrane region" description="Helical" evidence="8">
    <location>
        <begin position="387"/>
        <end position="404"/>
    </location>
</feature>
<feature type="transmembrane region" description="Helical" evidence="8">
    <location>
        <begin position="308"/>
        <end position="329"/>
    </location>
</feature>
<keyword evidence="3" id="KW-1003">Cell membrane</keyword>
<evidence type="ECO:0000259" key="10">
    <source>
        <dbReference type="Pfam" id="PF00924"/>
    </source>
</evidence>
<dbReference type="Pfam" id="PF21088">
    <property type="entry name" value="MS_channel_1st"/>
    <property type="match status" value="1"/>
</dbReference>
<feature type="transmembrane region" description="Helical" evidence="8">
    <location>
        <begin position="582"/>
        <end position="600"/>
    </location>
</feature>
<gene>
    <name evidence="13" type="ORF">J2S73_001794</name>
</gene>
<feature type="region of interest" description="Disordered" evidence="7">
    <location>
        <begin position="798"/>
        <end position="826"/>
    </location>
</feature>
<evidence type="ECO:0000256" key="5">
    <source>
        <dbReference type="ARBA" id="ARBA00022989"/>
    </source>
</evidence>
<dbReference type="InterPro" id="IPR045276">
    <property type="entry name" value="YbiO_bact"/>
</dbReference>
<evidence type="ECO:0000256" key="4">
    <source>
        <dbReference type="ARBA" id="ARBA00022692"/>
    </source>
</evidence>
<dbReference type="InterPro" id="IPR023408">
    <property type="entry name" value="MscS_beta-dom_sf"/>
</dbReference>
<dbReference type="SUPFAM" id="SSF50182">
    <property type="entry name" value="Sm-like ribonucleoproteins"/>
    <property type="match status" value="1"/>
</dbReference>
<dbReference type="PANTHER" id="PTHR30460">
    <property type="entry name" value="MODERATE CONDUCTANCE MECHANOSENSITIVE CHANNEL YBIO"/>
    <property type="match status" value="1"/>
</dbReference>
<keyword evidence="4 8" id="KW-0812">Transmembrane</keyword>
<dbReference type="InterPro" id="IPR049142">
    <property type="entry name" value="MS_channel_1st"/>
</dbReference>
<dbReference type="Gene3D" id="2.30.30.60">
    <property type="match status" value="1"/>
</dbReference>
<sequence length="826" mass="88898">MVMTGRSTGLWLVLFLVLCGFGIAAGPVQAQEAAAIAAAEGGSGSSDSDESAASVASELAPLTAEQRSALIGKMTDSQARDLLLYYLSENAPAADAASTAQGHTAAASLKLLQAKGTALRKNLAAVLSQFGNVIGDYVGKMQERLRVSVGQGGLLLVFGTILGLALAGVVVEAVYRFLTRSMVSRYEAAPMDTVRQKLSRAFGQLLHGLGAIVAFALGYVGVFFVIWGGDVPRRDFLIVVLLAILITRVTVAVVRFVFLPNHPAWRIMPVDDEAAAHFVRGTRRQVTLGVVLLLFGTLGRMWGVEPDIWRLGCLLSAILFTASFSFFLWRYRRHALRTLRAAIGSGGVPAWAQGAAGWSWYGLALGYVMVAFLIGVYALLMGLPFDPIKAAAGFLVLFVLNPYLSSLGKLIFMGEEAVATAKGPMQIVITDPDDGERMVMTRSDRGSETATEDQQAEGTADAEPKEMSEASKAVLRDKRVLGRVISISALVISLALFAFVIGVDAFSSTHEYPIAQFAIRVLLNIGVIALLSYVAWAMIAAWIDRKLAQEEANKPEGQVSDDGPGGPAGTRLQTILPIFRRAVQIIILVMAVMVVLSAMGVNIAPLIAGAGIFGLAIGFGSQTLVKDLISGLFFLMDDAFRIGEYIEASGTAGTVERFNARSLVLRGYLGAVYTVPYGDLGKVTNYSRDWVIMKLRFRVPYDTDIDKVRKIFKKIGQELLEDPDIGPDFLQPFKSQGVIKMDDSAFIVSGKFMAKPNRQWGIRKAVYQKVQKAFQENDIHFAPKRVIVDVPNAAEMEDHDPQKAATTRAAAAAAVASDDAAEKKTG</sequence>
<feature type="signal peptide" evidence="9">
    <location>
        <begin position="1"/>
        <end position="30"/>
    </location>
</feature>
<keyword evidence="14" id="KW-1185">Reference proteome</keyword>
<dbReference type="PANTHER" id="PTHR30460:SF0">
    <property type="entry name" value="MODERATE CONDUCTANCE MECHANOSENSITIVE CHANNEL YBIO"/>
    <property type="match status" value="1"/>
</dbReference>
<dbReference type="Pfam" id="PF00924">
    <property type="entry name" value="MS_channel_2nd"/>
    <property type="match status" value="1"/>
</dbReference>
<feature type="transmembrane region" description="Helical" evidence="8">
    <location>
        <begin position="480"/>
        <end position="501"/>
    </location>
</feature>
<feature type="transmembrane region" description="Helical" evidence="8">
    <location>
        <begin position="205"/>
        <end position="226"/>
    </location>
</feature>
<evidence type="ECO:0000313" key="14">
    <source>
        <dbReference type="Proteomes" id="UP001229244"/>
    </source>
</evidence>
<dbReference type="GO" id="GO:0005886">
    <property type="term" value="C:plasma membrane"/>
    <property type="evidence" value="ECO:0007669"/>
    <property type="project" value="UniProtKB-SubCell"/>
</dbReference>
<dbReference type="SUPFAM" id="SSF82689">
    <property type="entry name" value="Mechanosensitive channel protein MscS (YggB), C-terminal domain"/>
    <property type="match status" value="1"/>
</dbReference>
<evidence type="ECO:0000256" key="2">
    <source>
        <dbReference type="ARBA" id="ARBA00008017"/>
    </source>
</evidence>
<evidence type="ECO:0000256" key="3">
    <source>
        <dbReference type="ARBA" id="ARBA00022475"/>
    </source>
</evidence>
<dbReference type="InterPro" id="IPR049278">
    <property type="entry name" value="MS_channel_C"/>
</dbReference>
<evidence type="ECO:0000256" key="8">
    <source>
        <dbReference type="SAM" id="Phobius"/>
    </source>
</evidence>
<dbReference type="SUPFAM" id="SSF82861">
    <property type="entry name" value="Mechanosensitive channel protein MscS (YggB), transmembrane region"/>
    <property type="match status" value="1"/>
</dbReference>